<dbReference type="AlphaFoldDB" id="A0A8J2PG94"/>
<evidence type="ECO:0000313" key="1">
    <source>
        <dbReference type="EMBL" id="CAG7821128.1"/>
    </source>
</evidence>
<gene>
    <name evidence="1" type="ORF">AFUS01_LOCUS31483</name>
</gene>
<proteinExistence type="predicted"/>
<evidence type="ECO:0000313" key="2">
    <source>
        <dbReference type="Proteomes" id="UP000708208"/>
    </source>
</evidence>
<sequence>MSGEDVPKNLVTTIVLPRKNHPGGLCIHAHVAHAKWPLQYSSTKHLMQSVQKSLRSITTSAQATVLGNIAKAAHFIPTWIAAFEVIIDCINPVRVNFTNVPVTTGPDYFEGKEILELITANTPIFQSGMLISMGGVNNKQRASFCSNRNMFGSDDIARSLGYLFAEEIQNLVLSIT</sequence>
<name>A0A8J2PG94_9HEXA</name>
<dbReference type="EMBL" id="CAJVCH010501030">
    <property type="protein sequence ID" value="CAG7821128.1"/>
    <property type="molecule type" value="Genomic_DNA"/>
</dbReference>
<protein>
    <submittedName>
        <fullName evidence="1">Uncharacterized protein</fullName>
    </submittedName>
</protein>
<dbReference type="Proteomes" id="UP000708208">
    <property type="component" value="Unassembled WGS sequence"/>
</dbReference>
<organism evidence="1 2">
    <name type="scientific">Allacma fusca</name>
    <dbReference type="NCBI Taxonomy" id="39272"/>
    <lineage>
        <taxon>Eukaryota</taxon>
        <taxon>Metazoa</taxon>
        <taxon>Ecdysozoa</taxon>
        <taxon>Arthropoda</taxon>
        <taxon>Hexapoda</taxon>
        <taxon>Collembola</taxon>
        <taxon>Symphypleona</taxon>
        <taxon>Sminthuridae</taxon>
        <taxon>Allacma</taxon>
    </lineage>
</organism>
<accession>A0A8J2PG94</accession>
<reference evidence="1" key="1">
    <citation type="submission" date="2021-06" db="EMBL/GenBank/DDBJ databases">
        <authorList>
            <person name="Hodson N. C."/>
            <person name="Mongue J. A."/>
            <person name="Jaron S. K."/>
        </authorList>
    </citation>
    <scope>NUCLEOTIDE SEQUENCE</scope>
</reference>
<keyword evidence="2" id="KW-1185">Reference proteome</keyword>
<comment type="caution">
    <text evidence="1">The sequence shown here is derived from an EMBL/GenBank/DDBJ whole genome shotgun (WGS) entry which is preliminary data.</text>
</comment>